<dbReference type="CDD" id="cd00671">
    <property type="entry name" value="ArgRS_core"/>
    <property type="match status" value="1"/>
</dbReference>
<accession>A0A2Z2NU49</accession>
<dbReference type="FunFam" id="3.40.50.620:FF:000030">
    <property type="entry name" value="Arginine--tRNA ligase"/>
    <property type="match status" value="1"/>
</dbReference>
<dbReference type="Proteomes" id="UP000250079">
    <property type="component" value="Chromosome"/>
</dbReference>
<dbReference type="Pfam" id="PF05746">
    <property type="entry name" value="DALR_1"/>
    <property type="match status" value="1"/>
</dbReference>
<dbReference type="NCBIfam" id="TIGR00456">
    <property type="entry name" value="argS"/>
    <property type="match status" value="1"/>
</dbReference>
<dbReference type="KEGG" id="gai:IMCC3135_02605"/>
<evidence type="ECO:0000256" key="1">
    <source>
        <dbReference type="ARBA" id="ARBA00004496"/>
    </source>
</evidence>
<dbReference type="InterPro" id="IPR009080">
    <property type="entry name" value="tRNAsynth_Ia_anticodon-bd"/>
</dbReference>
<dbReference type="Gene3D" id="3.30.1360.70">
    <property type="entry name" value="Arginyl tRNA synthetase N-terminal domain"/>
    <property type="match status" value="1"/>
</dbReference>
<evidence type="ECO:0000256" key="11">
    <source>
        <dbReference type="HAMAP-Rule" id="MF_00123"/>
    </source>
</evidence>
<evidence type="ECO:0000256" key="12">
    <source>
        <dbReference type="RuleBase" id="RU363038"/>
    </source>
</evidence>
<dbReference type="SMART" id="SM01016">
    <property type="entry name" value="Arg_tRNA_synt_N"/>
    <property type="match status" value="1"/>
</dbReference>
<comment type="similarity">
    <text evidence="2 11 12">Belongs to the class-I aminoacyl-tRNA synthetase family.</text>
</comment>
<dbReference type="EC" id="6.1.1.19" evidence="11"/>
<dbReference type="FunFam" id="1.10.730.10:FF:000008">
    <property type="entry name" value="Arginine--tRNA ligase"/>
    <property type="match status" value="1"/>
</dbReference>
<protein>
    <recommendedName>
        <fullName evidence="11">Arginine--tRNA ligase</fullName>
        <ecNumber evidence="11">6.1.1.19</ecNumber>
    </recommendedName>
    <alternativeName>
        <fullName evidence="11">Arginyl-tRNA synthetase</fullName>
        <shortName evidence="11">ArgRS</shortName>
    </alternativeName>
</protein>
<feature type="short sequence motif" description="'HIGH' region" evidence="11">
    <location>
        <begin position="116"/>
        <end position="126"/>
    </location>
</feature>
<dbReference type="HAMAP" id="MF_00123">
    <property type="entry name" value="Arg_tRNA_synth"/>
    <property type="match status" value="1"/>
</dbReference>
<evidence type="ECO:0000259" key="13">
    <source>
        <dbReference type="SMART" id="SM00836"/>
    </source>
</evidence>
<dbReference type="PANTHER" id="PTHR11956:SF5">
    <property type="entry name" value="ARGININE--TRNA LIGASE, CYTOPLASMIC"/>
    <property type="match status" value="1"/>
</dbReference>
<keyword evidence="6 11" id="KW-0547">Nucleotide-binding</keyword>
<comment type="catalytic activity">
    <reaction evidence="10 11">
        <text>tRNA(Arg) + L-arginine + ATP = L-arginyl-tRNA(Arg) + AMP + diphosphate</text>
        <dbReference type="Rhea" id="RHEA:20301"/>
        <dbReference type="Rhea" id="RHEA-COMP:9658"/>
        <dbReference type="Rhea" id="RHEA-COMP:9673"/>
        <dbReference type="ChEBI" id="CHEBI:30616"/>
        <dbReference type="ChEBI" id="CHEBI:32682"/>
        <dbReference type="ChEBI" id="CHEBI:33019"/>
        <dbReference type="ChEBI" id="CHEBI:78442"/>
        <dbReference type="ChEBI" id="CHEBI:78513"/>
        <dbReference type="ChEBI" id="CHEBI:456215"/>
        <dbReference type="EC" id="6.1.1.19"/>
    </reaction>
</comment>
<evidence type="ECO:0000256" key="10">
    <source>
        <dbReference type="ARBA" id="ARBA00049339"/>
    </source>
</evidence>
<dbReference type="GO" id="GO:0004814">
    <property type="term" value="F:arginine-tRNA ligase activity"/>
    <property type="evidence" value="ECO:0007669"/>
    <property type="project" value="UniProtKB-UniRule"/>
</dbReference>
<dbReference type="Gene3D" id="1.10.730.10">
    <property type="entry name" value="Isoleucyl-tRNA Synthetase, Domain 1"/>
    <property type="match status" value="1"/>
</dbReference>
<reference evidence="15 16" key="1">
    <citation type="submission" date="2016-12" db="EMBL/GenBank/DDBJ databases">
        <authorList>
            <person name="Song W.-J."/>
            <person name="Kurnit D.M."/>
        </authorList>
    </citation>
    <scope>NUCLEOTIDE SEQUENCE [LARGE SCALE GENOMIC DNA]</scope>
    <source>
        <strain evidence="15 16">IMCC3135</strain>
    </source>
</reference>
<dbReference type="PANTHER" id="PTHR11956">
    <property type="entry name" value="ARGINYL-TRNA SYNTHETASE"/>
    <property type="match status" value="1"/>
</dbReference>
<dbReference type="CDD" id="cd07956">
    <property type="entry name" value="Anticodon_Ia_Arg"/>
    <property type="match status" value="1"/>
</dbReference>
<dbReference type="RefSeq" id="WP_088921644.1">
    <property type="nucleotide sequence ID" value="NZ_CP018632.1"/>
</dbReference>
<dbReference type="SUPFAM" id="SSF55190">
    <property type="entry name" value="Arginyl-tRNA synthetase (ArgRS), N-terminal 'additional' domain"/>
    <property type="match status" value="1"/>
</dbReference>
<evidence type="ECO:0000256" key="7">
    <source>
        <dbReference type="ARBA" id="ARBA00022840"/>
    </source>
</evidence>
<evidence type="ECO:0000256" key="2">
    <source>
        <dbReference type="ARBA" id="ARBA00005594"/>
    </source>
</evidence>
<comment type="subunit">
    <text evidence="3 11">Monomer.</text>
</comment>
<name>A0A2Z2NU49_9GAMM</name>
<keyword evidence="9 11" id="KW-0030">Aminoacyl-tRNA synthetase</keyword>
<organism evidence="15 16">
    <name type="scientific">Granulosicoccus antarcticus IMCC3135</name>
    <dbReference type="NCBI Taxonomy" id="1192854"/>
    <lineage>
        <taxon>Bacteria</taxon>
        <taxon>Pseudomonadati</taxon>
        <taxon>Pseudomonadota</taxon>
        <taxon>Gammaproteobacteria</taxon>
        <taxon>Chromatiales</taxon>
        <taxon>Granulosicoccaceae</taxon>
        <taxon>Granulosicoccus</taxon>
    </lineage>
</organism>
<evidence type="ECO:0000313" key="16">
    <source>
        <dbReference type="Proteomes" id="UP000250079"/>
    </source>
</evidence>
<keyword evidence="4 11" id="KW-0963">Cytoplasm</keyword>
<dbReference type="InterPro" id="IPR036695">
    <property type="entry name" value="Arg-tRNA-synth_N_sf"/>
</dbReference>
<keyword evidence="16" id="KW-1185">Reference proteome</keyword>
<dbReference type="InterPro" id="IPR001278">
    <property type="entry name" value="Arg-tRNA-ligase"/>
</dbReference>
<evidence type="ECO:0000256" key="8">
    <source>
        <dbReference type="ARBA" id="ARBA00022917"/>
    </source>
</evidence>
<feature type="domain" description="Arginyl tRNA synthetase N-terminal" evidence="14">
    <location>
        <begin position="2"/>
        <end position="81"/>
    </location>
</feature>
<dbReference type="SMART" id="SM00836">
    <property type="entry name" value="DALR_1"/>
    <property type="match status" value="1"/>
</dbReference>
<dbReference type="SUPFAM" id="SSF52374">
    <property type="entry name" value="Nucleotidylyl transferase"/>
    <property type="match status" value="1"/>
</dbReference>
<feature type="domain" description="DALR anticodon binding" evidence="13">
    <location>
        <begin position="455"/>
        <end position="576"/>
    </location>
</feature>
<dbReference type="GO" id="GO:0006420">
    <property type="term" value="P:arginyl-tRNA aminoacylation"/>
    <property type="evidence" value="ECO:0007669"/>
    <property type="project" value="UniProtKB-UniRule"/>
</dbReference>
<dbReference type="OrthoDB" id="9803211at2"/>
<keyword evidence="7 11" id="KW-0067">ATP-binding</keyword>
<dbReference type="InterPro" id="IPR014729">
    <property type="entry name" value="Rossmann-like_a/b/a_fold"/>
</dbReference>
<comment type="subcellular location">
    <subcellularLocation>
        <location evidence="1 11">Cytoplasm</location>
    </subcellularLocation>
</comment>
<evidence type="ECO:0000256" key="4">
    <source>
        <dbReference type="ARBA" id="ARBA00022490"/>
    </source>
</evidence>
<keyword evidence="8 11" id="KW-0648">Protein biosynthesis</keyword>
<dbReference type="InterPro" id="IPR005148">
    <property type="entry name" value="Arg-tRNA-synth_N"/>
</dbReference>
<dbReference type="Pfam" id="PF00750">
    <property type="entry name" value="tRNA-synt_1d"/>
    <property type="match status" value="1"/>
</dbReference>
<evidence type="ECO:0000256" key="5">
    <source>
        <dbReference type="ARBA" id="ARBA00022598"/>
    </source>
</evidence>
<proteinExistence type="inferred from homology"/>
<dbReference type="InterPro" id="IPR008909">
    <property type="entry name" value="DALR_anticod-bd"/>
</dbReference>
<dbReference type="Pfam" id="PF03485">
    <property type="entry name" value="Arg_tRNA_synt_N"/>
    <property type="match status" value="1"/>
</dbReference>
<sequence length="576" mass="63076">MSAAFTQVADSIGTDSATQPVDPLLQASRHADFQANAAMAMAKALKKNPREIATAVIEAVAANELIDQLEIAGPGFINITLAPGALGGLLAEQRADALLGFVPPSQQTIVIDYSAPNVAKEMHVGHLRSTIIGDACVRLLEWQGHNVIRRNHLGDWGTPFGMLIEHLLDMGETEATQELSQGDLNGFYRAARQKFADSEEFQTRARNRVVSLQSGDVETLRLWKLLIEQSQKYFMQVYAQLEVRLDGSEFVGESAYNDELAPTLEALRSLGLIQTSDGAECLFPPGFTNRDNEPLPLIVRKRDGGYGYAATDLAALRQRTQTLNADRLLYVVGSPQSQHLEMVYEAGRMAGWLQAPATAEHIAFGSVLGSDGKMFKSRTGDTVRLSDLVNEAIDRAAATIEAKNPELSAEERVEVAQMVGIGAVKYADLSSERTRDYVFDFDRMLALEGNTAPYMQYAYARVQSIVRRAMASHGIDAPQIDQAPMIIVDEAEKLLAMQLLRFADVVEDVSDSLLFHRLATYLFDLATAYSGFYNSCPVVDAPDAETRLSRLALCRLTARTLATGLSLLGIRAPEKM</sequence>
<dbReference type="PROSITE" id="PS00178">
    <property type="entry name" value="AA_TRNA_LIGASE_I"/>
    <property type="match status" value="1"/>
</dbReference>
<dbReference type="InterPro" id="IPR001412">
    <property type="entry name" value="aa-tRNA-synth_I_CS"/>
</dbReference>
<dbReference type="EMBL" id="CP018632">
    <property type="protein sequence ID" value="ASJ70634.1"/>
    <property type="molecule type" value="Genomic_DNA"/>
</dbReference>
<dbReference type="InterPro" id="IPR035684">
    <property type="entry name" value="ArgRS_core"/>
</dbReference>
<dbReference type="Gene3D" id="3.40.50.620">
    <property type="entry name" value="HUPs"/>
    <property type="match status" value="1"/>
</dbReference>
<dbReference type="PRINTS" id="PR01038">
    <property type="entry name" value="TRNASYNTHARG"/>
</dbReference>
<gene>
    <name evidence="15" type="primary">argS_2</name>
    <name evidence="11" type="synonym">argS</name>
    <name evidence="15" type="ORF">IMCC3135_02605</name>
</gene>
<evidence type="ECO:0000256" key="3">
    <source>
        <dbReference type="ARBA" id="ARBA00011245"/>
    </source>
</evidence>
<evidence type="ECO:0000259" key="14">
    <source>
        <dbReference type="SMART" id="SM01016"/>
    </source>
</evidence>
<dbReference type="AlphaFoldDB" id="A0A2Z2NU49"/>
<evidence type="ECO:0000256" key="9">
    <source>
        <dbReference type="ARBA" id="ARBA00023146"/>
    </source>
</evidence>
<dbReference type="GO" id="GO:0005737">
    <property type="term" value="C:cytoplasm"/>
    <property type="evidence" value="ECO:0007669"/>
    <property type="project" value="UniProtKB-SubCell"/>
</dbReference>
<keyword evidence="5 11" id="KW-0436">Ligase</keyword>
<dbReference type="SUPFAM" id="SSF47323">
    <property type="entry name" value="Anticodon-binding domain of a subclass of class I aminoacyl-tRNA synthetases"/>
    <property type="match status" value="1"/>
</dbReference>
<evidence type="ECO:0000313" key="15">
    <source>
        <dbReference type="EMBL" id="ASJ70634.1"/>
    </source>
</evidence>
<dbReference type="GO" id="GO:0005524">
    <property type="term" value="F:ATP binding"/>
    <property type="evidence" value="ECO:0007669"/>
    <property type="project" value="UniProtKB-UniRule"/>
</dbReference>
<evidence type="ECO:0000256" key="6">
    <source>
        <dbReference type="ARBA" id="ARBA00022741"/>
    </source>
</evidence>